<dbReference type="KEGG" id="aacx:DEACI_2653"/>
<dbReference type="Proteomes" id="UP000836597">
    <property type="component" value="Chromosome"/>
</dbReference>
<evidence type="ECO:0000313" key="3">
    <source>
        <dbReference type="EMBL" id="CEJ08174.1"/>
    </source>
</evidence>
<evidence type="ECO:0000256" key="1">
    <source>
        <dbReference type="SAM" id="Phobius"/>
    </source>
</evidence>
<feature type="transmembrane region" description="Helical" evidence="1">
    <location>
        <begin position="6"/>
        <end position="29"/>
    </location>
</feature>
<dbReference type="EMBL" id="CDGJ01000078">
    <property type="protein sequence ID" value="CEJ08174.1"/>
    <property type="molecule type" value="Genomic_DNA"/>
</dbReference>
<accession>A0A8S0WGL2</accession>
<evidence type="ECO:0000313" key="4">
    <source>
        <dbReference type="Proteomes" id="UP001071230"/>
    </source>
</evidence>
<keyword evidence="1" id="KW-1133">Transmembrane helix</keyword>
<proteinExistence type="predicted"/>
<sequence>MLEWIVALMIGIFVISWVAVVTTSLYQIIKVPLSHLHLGHLKWISSSTIK</sequence>
<dbReference type="AlphaFoldDB" id="A0A8S0WGL2"/>
<dbReference type="EMBL" id="LR746496">
    <property type="protein sequence ID" value="CAA7601982.1"/>
    <property type="molecule type" value="Genomic_DNA"/>
</dbReference>
<organism evidence="2">
    <name type="scientific">Acididesulfobacillus acetoxydans</name>
    <dbReference type="NCBI Taxonomy" id="1561005"/>
    <lineage>
        <taxon>Bacteria</taxon>
        <taxon>Bacillati</taxon>
        <taxon>Bacillota</taxon>
        <taxon>Clostridia</taxon>
        <taxon>Eubacteriales</taxon>
        <taxon>Peptococcaceae</taxon>
        <taxon>Acididesulfobacillus</taxon>
    </lineage>
</organism>
<name>A0A8S0WGL2_9FIRM</name>
<gene>
    <name evidence="3" type="ORF">DEACI_2649</name>
    <name evidence="2" type="ORF">DEACI_2653</name>
</gene>
<keyword evidence="4" id="KW-1185">Reference proteome</keyword>
<reference evidence="2" key="2">
    <citation type="submission" date="2020-01" db="EMBL/GenBank/DDBJ databases">
        <authorList>
            <person name="Hornung B."/>
        </authorList>
    </citation>
    <scope>NUCLEOTIDE SEQUENCE</scope>
    <source>
        <strain evidence="2">PacBioINE</strain>
    </source>
</reference>
<reference evidence="3" key="1">
    <citation type="submission" date="2014-11" db="EMBL/GenBank/DDBJ databases">
        <authorList>
            <person name="Hornung B.V."/>
        </authorList>
    </citation>
    <scope>NUCLEOTIDE SEQUENCE</scope>
    <source>
        <strain evidence="3">INE</strain>
    </source>
</reference>
<dbReference type="Proteomes" id="UP001071230">
    <property type="component" value="Unassembled WGS sequence"/>
</dbReference>
<protein>
    <submittedName>
        <fullName evidence="2">Uncharacterized protein</fullName>
    </submittedName>
</protein>
<keyword evidence="1" id="KW-0812">Transmembrane</keyword>
<evidence type="ECO:0000313" key="2">
    <source>
        <dbReference type="EMBL" id="CAA7601982.1"/>
    </source>
</evidence>
<keyword evidence="1" id="KW-0472">Membrane</keyword>